<feature type="binding site" evidence="1">
    <location>
        <position position="198"/>
    </location>
    <ligand>
        <name>adenosylcob(III)alamin</name>
        <dbReference type="ChEBI" id="CHEBI:18408"/>
    </ligand>
</feature>
<gene>
    <name evidence="1" type="primary">eutB</name>
    <name evidence="2" type="ORF">JL107_00965</name>
</gene>
<dbReference type="InterPro" id="IPR013785">
    <property type="entry name" value="Aldolase_TIM"/>
</dbReference>
<dbReference type="Gene3D" id="2.30.170.30">
    <property type="entry name" value="ethanolamine ammonia-lyase heavy chain domain like"/>
    <property type="match status" value="1"/>
</dbReference>
<accession>A0A939C3V7</accession>
<dbReference type="Proteomes" id="UP000663801">
    <property type="component" value="Unassembled WGS sequence"/>
</dbReference>
<dbReference type="GO" id="GO:0005829">
    <property type="term" value="C:cytosol"/>
    <property type="evidence" value="ECO:0007669"/>
    <property type="project" value="TreeGrafter"/>
</dbReference>
<feature type="binding site" evidence="1">
    <location>
        <position position="300"/>
    </location>
    <ligand>
        <name>adenosylcob(III)alamin</name>
        <dbReference type="ChEBI" id="CHEBI:18408"/>
    </ligand>
</feature>
<feature type="binding site" evidence="1">
    <location>
        <position position="292"/>
    </location>
    <ligand>
        <name>substrate</name>
    </ligand>
</feature>
<comment type="cofactor">
    <cofactor evidence="1">
        <name>adenosylcob(III)alamin</name>
        <dbReference type="ChEBI" id="CHEBI:18408"/>
    </cofactor>
    <text evidence="1">Binds between the large and small subunits.</text>
</comment>
<feature type="binding site" evidence="1">
    <location>
        <position position="250"/>
    </location>
    <ligand>
        <name>adenosylcob(III)alamin</name>
        <dbReference type="ChEBI" id="CHEBI:18408"/>
    </ligand>
</feature>
<evidence type="ECO:0000313" key="2">
    <source>
        <dbReference type="EMBL" id="MBM9475004.1"/>
    </source>
</evidence>
<dbReference type="InterPro" id="IPR044939">
    <property type="entry name" value="EutB_dom_2_sf"/>
</dbReference>
<dbReference type="GO" id="GO:0031471">
    <property type="term" value="C:ethanolamine degradation polyhedral organelle"/>
    <property type="evidence" value="ECO:0007669"/>
    <property type="project" value="UniProtKB-UniRule"/>
</dbReference>
<dbReference type="GO" id="GO:0046336">
    <property type="term" value="P:ethanolamine catabolic process"/>
    <property type="evidence" value="ECO:0007669"/>
    <property type="project" value="UniProtKB-UniRule"/>
</dbReference>
<organism evidence="2 3">
    <name type="scientific">Nakamurella flavida</name>
    <dbReference type="NCBI Taxonomy" id="363630"/>
    <lineage>
        <taxon>Bacteria</taxon>
        <taxon>Bacillati</taxon>
        <taxon>Actinomycetota</taxon>
        <taxon>Actinomycetes</taxon>
        <taxon>Nakamurellales</taxon>
        <taxon>Nakamurellaceae</taxon>
        <taxon>Nakamurella</taxon>
    </lineage>
</organism>
<keyword evidence="1" id="KW-0456">Lyase</keyword>
<feature type="binding site" evidence="1">
    <location>
        <begin position="164"/>
        <end position="166"/>
    </location>
    <ligand>
        <name>substrate</name>
    </ligand>
</feature>
<dbReference type="GO" id="GO:0008851">
    <property type="term" value="F:ethanolamine ammonia-lyase activity"/>
    <property type="evidence" value="ECO:0007669"/>
    <property type="project" value="UniProtKB-UniRule"/>
</dbReference>
<name>A0A939C3V7_9ACTN</name>
<comment type="catalytic activity">
    <reaction evidence="1">
        <text>ethanolamine = acetaldehyde + NH4(+)</text>
        <dbReference type="Rhea" id="RHEA:15313"/>
        <dbReference type="ChEBI" id="CHEBI:15343"/>
        <dbReference type="ChEBI" id="CHEBI:28938"/>
        <dbReference type="ChEBI" id="CHEBI:57603"/>
        <dbReference type="EC" id="4.3.1.7"/>
    </reaction>
</comment>
<keyword evidence="3" id="KW-1185">Reference proteome</keyword>
<dbReference type="PANTHER" id="PTHR39329:SF1">
    <property type="entry name" value="ETHANOLAMINE AMMONIA-LYASE LARGE SUBUNIT"/>
    <property type="match status" value="1"/>
</dbReference>
<protein>
    <recommendedName>
        <fullName evidence="1">Ethanolamine ammonia-lyase large subunit</fullName>
        <shortName evidence="1">EAL large subunit</shortName>
        <ecNumber evidence="1">4.3.1.7</ecNumber>
    </recommendedName>
</protein>
<dbReference type="GO" id="GO:0031419">
    <property type="term" value="F:cobalamin binding"/>
    <property type="evidence" value="ECO:0007669"/>
    <property type="project" value="UniProtKB-UniRule"/>
</dbReference>
<comment type="similarity">
    <text evidence="1">Belongs to the EutB family.</text>
</comment>
<comment type="pathway">
    <text evidence="1">Amine and polyamine degradation; ethanolamine degradation.</text>
</comment>
<comment type="function">
    <text evidence="1">Catalyzes the deamination of various vicinal amino-alcohols to oxo compounds. Allows this organism to utilize ethanolamine as the sole source of nitrogen and carbon in the presence of vitamin B12.</text>
</comment>
<dbReference type="RefSeq" id="WP_205255163.1">
    <property type="nucleotide sequence ID" value="NZ_BAAAPV010000001.1"/>
</dbReference>
<dbReference type="InterPro" id="IPR044941">
    <property type="entry name" value="EutB_N_sf"/>
</dbReference>
<dbReference type="AlphaFoldDB" id="A0A939C3V7"/>
<dbReference type="GO" id="GO:0009350">
    <property type="term" value="C:ethanolamine ammonia-lyase complex"/>
    <property type="evidence" value="ECO:0007669"/>
    <property type="project" value="UniProtKB-UniRule"/>
</dbReference>
<feature type="binding site" evidence="1">
    <location>
        <position position="197"/>
    </location>
    <ligand>
        <name>substrate</name>
    </ligand>
</feature>
<feature type="binding site" evidence="1">
    <location>
        <position position="372"/>
    </location>
    <ligand>
        <name>substrate</name>
    </ligand>
</feature>
<dbReference type="EC" id="4.3.1.7" evidence="1"/>
<sequence length="470" mass="49496">MTTYRQQLGGAAHEFDGLVDLMARATPLRSGDQLAGCAAGSDAERAAAQWALADVGLDTFLQEQVVPYEDDEITRLIIDSHDAEAFAAVSHLTVGGFRDWLLETAIRPDAGERLTTLAPGLTPEMVAAVSKIMRAQDLIAVARATRVTAAFRTTVGLPGRLSTRLQPNHPTDDPRGIAAATLDGLLLGCGDAVIGINPATDSPAATADLLHLLDEIRQRFAIPTQSCVLSHVTTTLELIEAGVPVDLVFQSVAGTQGANSGFGVDLALLRQGNEAGRSLNRGTVGNNVMYLETGQGSALSAGAHLGTAGRPVDQQTLEARAYAVCRDLEPLLVNTVVGFIGPEYLYDGKQIIRAGLEDHFCGKLLGLPMGVDVCYTNHAEADQDDMDTLLTLLGTAGAAFVIAVPGADDVMLGYQSLSFHDVLYARQALGLRAAPEFETWLESLGMTDATGRVLPVDPAGSALRQLTSAS</sequence>
<feature type="binding site" evidence="1">
    <location>
        <position position="411"/>
    </location>
    <ligand>
        <name>adenosylcob(III)alamin</name>
        <dbReference type="ChEBI" id="CHEBI:18408"/>
    </ligand>
</feature>
<dbReference type="InterPro" id="IPR010628">
    <property type="entry name" value="EutB"/>
</dbReference>
<keyword evidence="1" id="KW-1283">Bacterial microcompartment</keyword>
<dbReference type="Pfam" id="PF06751">
    <property type="entry name" value="EutB"/>
    <property type="match status" value="1"/>
</dbReference>
<comment type="caution">
    <text evidence="2">The sequence shown here is derived from an EMBL/GenBank/DDBJ whole genome shotgun (WGS) entry which is preliminary data.</text>
</comment>
<comment type="subunit">
    <text evidence="1">The basic unit is a heterodimer which dimerizes to form tetramers. The heterotetramers trimerize; 6 large subunits form a core ring with 6 small subunits projecting outwards.</text>
</comment>
<dbReference type="HAMAP" id="MF_00861">
    <property type="entry name" value="EutB"/>
    <property type="match status" value="1"/>
</dbReference>
<dbReference type="NCBIfam" id="NF011649">
    <property type="entry name" value="PRK15067.1"/>
    <property type="match status" value="1"/>
</dbReference>
<keyword evidence="1" id="KW-0170">Cobalt</keyword>
<dbReference type="EMBL" id="JAERWL010000002">
    <property type="protein sequence ID" value="MBM9475004.1"/>
    <property type="molecule type" value="Genomic_DNA"/>
</dbReference>
<dbReference type="GO" id="GO:0006520">
    <property type="term" value="P:amino acid metabolic process"/>
    <property type="evidence" value="ECO:0007669"/>
    <property type="project" value="InterPro"/>
</dbReference>
<dbReference type="Gene3D" id="3.20.20.70">
    <property type="entry name" value="Aldolase class I"/>
    <property type="match status" value="1"/>
</dbReference>
<reference evidence="2" key="1">
    <citation type="submission" date="2021-01" db="EMBL/GenBank/DDBJ databases">
        <title>KCTC 19127 draft genome.</title>
        <authorList>
            <person name="An D."/>
        </authorList>
    </citation>
    <scope>NUCLEOTIDE SEQUENCE</scope>
    <source>
        <strain evidence="2">KCTC 19127</strain>
    </source>
</reference>
<evidence type="ECO:0000256" key="1">
    <source>
        <dbReference type="HAMAP-Rule" id="MF_00861"/>
    </source>
</evidence>
<comment type="subcellular location">
    <subcellularLocation>
        <location evidence="1">Bacterial microcompartment</location>
    </subcellularLocation>
</comment>
<dbReference type="PIRSF" id="PIRSF018788">
    <property type="entry name" value="EutB"/>
    <property type="match status" value="1"/>
</dbReference>
<proteinExistence type="inferred from homology"/>
<dbReference type="Gene3D" id="1.10.220.70">
    <property type="entry name" value="lyase"/>
    <property type="match status" value="1"/>
</dbReference>
<keyword evidence="1" id="KW-0846">Cobalamin</keyword>
<dbReference type="PANTHER" id="PTHR39329">
    <property type="entry name" value="ETHANOLAMINE AMMONIA-LYASE HEAVY CHAIN"/>
    <property type="match status" value="1"/>
</dbReference>
<evidence type="ECO:0000313" key="3">
    <source>
        <dbReference type="Proteomes" id="UP000663801"/>
    </source>
</evidence>